<evidence type="ECO:0000256" key="5">
    <source>
        <dbReference type="ARBA" id="ARBA00023136"/>
    </source>
</evidence>
<feature type="transmembrane region" description="Helical" evidence="6">
    <location>
        <begin position="287"/>
        <end position="305"/>
    </location>
</feature>
<dbReference type="InterPro" id="IPR020846">
    <property type="entry name" value="MFS_dom"/>
</dbReference>
<feature type="transmembrane region" description="Helical" evidence="6">
    <location>
        <begin position="381"/>
        <end position="401"/>
    </location>
</feature>
<gene>
    <name evidence="8" type="ORF">CKA38_11850</name>
</gene>
<dbReference type="InterPro" id="IPR036259">
    <property type="entry name" value="MFS_trans_sf"/>
</dbReference>
<proteinExistence type="predicted"/>
<evidence type="ECO:0000256" key="1">
    <source>
        <dbReference type="ARBA" id="ARBA00004651"/>
    </source>
</evidence>
<keyword evidence="5 6" id="KW-0472">Membrane</keyword>
<keyword evidence="3 6" id="KW-0812">Transmembrane</keyword>
<dbReference type="KEGG" id="elut:CKA38_11850"/>
<feature type="transmembrane region" description="Helical" evidence="6">
    <location>
        <begin position="80"/>
        <end position="103"/>
    </location>
</feature>
<dbReference type="InterPro" id="IPR050189">
    <property type="entry name" value="MFS_Efflux_Transporters"/>
</dbReference>
<name>A0A2U8E4V3_9BACT</name>
<dbReference type="GO" id="GO:0005886">
    <property type="term" value="C:plasma membrane"/>
    <property type="evidence" value="ECO:0007669"/>
    <property type="project" value="UniProtKB-SubCell"/>
</dbReference>
<dbReference type="EMBL" id="CP023004">
    <property type="protein sequence ID" value="AWI09850.1"/>
    <property type="molecule type" value="Genomic_DNA"/>
</dbReference>
<dbReference type="GO" id="GO:0022857">
    <property type="term" value="F:transmembrane transporter activity"/>
    <property type="evidence" value="ECO:0007669"/>
    <property type="project" value="InterPro"/>
</dbReference>
<feature type="transmembrane region" description="Helical" evidence="6">
    <location>
        <begin position="142"/>
        <end position="158"/>
    </location>
</feature>
<evidence type="ECO:0000313" key="9">
    <source>
        <dbReference type="Proteomes" id="UP000244896"/>
    </source>
</evidence>
<feature type="transmembrane region" description="Helical" evidence="6">
    <location>
        <begin position="51"/>
        <end position="73"/>
    </location>
</feature>
<dbReference type="OrthoDB" id="102502at2"/>
<feature type="transmembrane region" description="Helical" evidence="6">
    <location>
        <begin position="311"/>
        <end position="327"/>
    </location>
</feature>
<dbReference type="PANTHER" id="PTHR43124">
    <property type="entry name" value="PURINE EFFLUX PUMP PBUE"/>
    <property type="match status" value="1"/>
</dbReference>
<keyword evidence="4 6" id="KW-1133">Transmembrane helix</keyword>
<feature type="transmembrane region" description="Helical" evidence="6">
    <location>
        <begin position="348"/>
        <end position="369"/>
    </location>
</feature>
<evidence type="ECO:0000313" key="8">
    <source>
        <dbReference type="EMBL" id="AWI09850.1"/>
    </source>
</evidence>
<comment type="subcellular location">
    <subcellularLocation>
        <location evidence="1">Cell membrane</location>
        <topology evidence="1">Multi-pass membrane protein</topology>
    </subcellularLocation>
</comment>
<feature type="domain" description="Major facilitator superfamily (MFS) profile" evidence="7">
    <location>
        <begin position="12"/>
        <end position="407"/>
    </location>
</feature>
<dbReference type="AlphaFoldDB" id="A0A2U8E4V3"/>
<keyword evidence="2" id="KW-1003">Cell membrane</keyword>
<reference evidence="8 9" key="1">
    <citation type="journal article" date="2018" name="Syst. Appl. Microbiol.">
        <title>Ereboglobus luteus gen. nov. sp. nov. from cockroach guts, and new insights into the oxygen relationship of the genera Opitutus and Didymococcus (Verrucomicrobia: Opitutaceae).</title>
        <authorList>
            <person name="Tegtmeier D."/>
            <person name="Belitz A."/>
            <person name="Radek R."/>
            <person name="Heimerl T."/>
            <person name="Brune A."/>
        </authorList>
    </citation>
    <scope>NUCLEOTIDE SEQUENCE [LARGE SCALE GENOMIC DNA]</scope>
    <source>
        <strain evidence="8 9">Ho45</strain>
    </source>
</reference>
<evidence type="ECO:0000256" key="2">
    <source>
        <dbReference type="ARBA" id="ARBA00022475"/>
    </source>
</evidence>
<dbReference type="Gene3D" id="1.20.1250.20">
    <property type="entry name" value="MFS general substrate transporter like domains"/>
    <property type="match status" value="2"/>
</dbReference>
<evidence type="ECO:0000256" key="6">
    <source>
        <dbReference type="SAM" id="Phobius"/>
    </source>
</evidence>
<dbReference type="SUPFAM" id="SSF103473">
    <property type="entry name" value="MFS general substrate transporter"/>
    <property type="match status" value="1"/>
</dbReference>
<evidence type="ECO:0000256" key="3">
    <source>
        <dbReference type="ARBA" id="ARBA00022692"/>
    </source>
</evidence>
<dbReference type="InterPro" id="IPR011701">
    <property type="entry name" value="MFS"/>
</dbReference>
<keyword evidence="9" id="KW-1185">Reference proteome</keyword>
<accession>A0A2U8E4V3</accession>
<dbReference type="Pfam" id="PF07690">
    <property type="entry name" value="MFS_1"/>
    <property type="match status" value="1"/>
</dbReference>
<evidence type="ECO:0000256" key="4">
    <source>
        <dbReference type="ARBA" id="ARBA00022989"/>
    </source>
</evidence>
<feature type="transmembrane region" description="Helical" evidence="6">
    <location>
        <begin position="164"/>
        <end position="183"/>
    </location>
</feature>
<dbReference type="Proteomes" id="UP000244896">
    <property type="component" value="Chromosome"/>
</dbReference>
<feature type="transmembrane region" description="Helical" evidence="6">
    <location>
        <begin position="216"/>
        <end position="237"/>
    </location>
</feature>
<feature type="transmembrane region" description="Helical" evidence="6">
    <location>
        <begin position="257"/>
        <end position="275"/>
    </location>
</feature>
<dbReference type="PROSITE" id="PS50850">
    <property type="entry name" value="MFS"/>
    <property type="match status" value="1"/>
</dbReference>
<sequence length="414" mass="45673">MKTPKSSYKWQLASLFWVAYFLNQGDRQIFNVVIPLIKADLGLSDVQIGWVVSAFTLVYGVLVPVAGFAGDLVSRKKIVFLSLLIFSVGTLLTGFAGGIVMLIVFRSITTGGGEAFYYPAATSLLAQFHPKTRATALSLHQTSLYAGIIASGFIAGYIGERYGWRAAFFTFGGVGILWALVVWMKVHDTPMPEPETKAARHGFAETVRAVFSRRTVWFLSLAFGCMQIVSVGYLTWIPTYLYEKFGLSLAQAGLHSTLYHFVFAFLGVMLGARISDRLSARRKTIRMEIEIAGLLLGAPFIYWIAVAGDKLWCYVAMGAFGIFRGMYDSNLFAALYDVIEPRYRASSMGVMLSFAFVIGAIAPVLLGYIKTAAGLDLGIMLLSVFYALGAALVLIGMKFFFPRDFYQEQPNQKI</sequence>
<organism evidence="8 9">
    <name type="scientific">Ereboglobus luteus</name>
    <dbReference type="NCBI Taxonomy" id="1796921"/>
    <lineage>
        <taxon>Bacteria</taxon>
        <taxon>Pseudomonadati</taxon>
        <taxon>Verrucomicrobiota</taxon>
        <taxon>Opitutia</taxon>
        <taxon>Opitutales</taxon>
        <taxon>Opitutaceae</taxon>
        <taxon>Ereboglobus</taxon>
    </lineage>
</organism>
<evidence type="ECO:0000259" key="7">
    <source>
        <dbReference type="PROSITE" id="PS50850"/>
    </source>
</evidence>
<dbReference type="RefSeq" id="WP_108825664.1">
    <property type="nucleotide sequence ID" value="NZ_CP023004.1"/>
</dbReference>
<protein>
    <submittedName>
        <fullName evidence="8">MFS transporter</fullName>
    </submittedName>
</protein>
<dbReference type="PANTHER" id="PTHR43124:SF3">
    <property type="entry name" value="CHLORAMPHENICOL EFFLUX PUMP RV0191"/>
    <property type="match status" value="1"/>
</dbReference>